<sequence>MGAIIYAQPPSSRQPYVLDEPKLNALRAIRLPQEGRNRSFKDKPLLLNGLLHVWFGASKLNAKRPNCTSMAYVMYVPNEQPLLLNLRIFSLLRNARLGELATSPRADYFNNPTNVLFHYTLVRKQYPHKGYKLGGKSSIVNTTRVSDGQHSQKQLSTQESIN</sequence>
<reference key="2">
    <citation type="submission" date="2011-10" db="EMBL/GenBank/DDBJ databases">
        <title>The genome and transcriptome sequence of Clonorchis sinensis provide insights into the carcinogenic liver fluke.</title>
        <authorList>
            <person name="Wang X."/>
            <person name="Huang Y."/>
            <person name="Chen W."/>
            <person name="Liu H."/>
            <person name="Guo L."/>
            <person name="Chen Y."/>
            <person name="Luo F."/>
            <person name="Zhou W."/>
            <person name="Sun J."/>
            <person name="Mao Q."/>
            <person name="Liang P."/>
            <person name="Zhou C."/>
            <person name="Tian Y."/>
            <person name="Men J."/>
            <person name="Lv X."/>
            <person name="Huang L."/>
            <person name="Zhou J."/>
            <person name="Hu Y."/>
            <person name="Li R."/>
            <person name="Zhang F."/>
            <person name="Lei H."/>
            <person name="Li X."/>
            <person name="Hu X."/>
            <person name="Liang C."/>
            <person name="Xu J."/>
            <person name="Wu Z."/>
            <person name="Yu X."/>
        </authorList>
    </citation>
    <scope>NUCLEOTIDE SEQUENCE</scope>
    <source>
        <strain>Henan</strain>
    </source>
</reference>
<organism evidence="1 2">
    <name type="scientific">Clonorchis sinensis</name>
    <name type="common">Chinese liver fluke</name>
    <dbReference type="NCBI Taxonomy" id="79923"/>
    <lineage>
        <taxon>Eukaryota</taxon>
        <taxon>Metazoa</taxon>
        <taxon>Spiralia</taxon>
        <taxon>Lophotrochozoa</taxon>
        <taxon>Platyhelminthes</taxon>
        <taxon>Trematoda</taxon>
        <taxon>Digenea</taxon>
        <taxon>Opisthorchiida</taxon>
        <taxon>Opisthorchiata</taxon>
        <taxon>Opisthorchiidae</taxon>
        <taxon>Clonorchis</taxon>
    </lineage>
</organism>
<dbReference type="AlphaFoldDB" id="G7YBF2"/>
<keyword evidence="2" id="KW-1185">Reference proteome</keyword>
<proteinExistence type="predicted"/>
<dbReference type="EMBL" id="DF143030">
    <property type="protein sequence ID" value="GAA50286.1"/>
    <property type="molecule type" value="Genomic_DNA"/>
</dbReference>
<protein>
    <submittedName>
        <fullName evidence="1">Uncharacterized protein</fullName>
    </submittedName>
</protein>
<accession>G7YBF2</accession>
<reference evidence="1" key="1">
    <citation type="journal article" date="2011" name="Genome Biol.">
        <title>The draft genome of the carcinogenic human liver fluke Clonorchis sinensis.</title>
        <authorList>
            <person name="Wang X."/>
            <person name="Chen W."/>
            <person name="Huang Y."/>
            <person name="Sun J."/>
            <person name="Men J."/>
            <person name="Liu H."/>
            <person name="Luo F."/>
            <person name="Guo L."/>
            <person name="Lv X."/>
            <person name="Deng C."/>
            <person name="Zhou C."/>
            <person name="Fan Y."/>
            <person name="Li X."/>
            <person name="Huang L."/>
            <person name="Hu Y."/>
            <person name="Liang C."/>
            <person name="Hu X."/>
            <person name="Xu J."/>
            <person name="Yu X."/>
        </authorList>
    </citation>
    <scope>NUCLEOTIDE SEQUENCE [LARGE SCALE GENOMIC DNA]</scope>
    <source>
        <strain evidence="1">Henan</strain>
    </source>
</reference>
<dbReference type="Proteomes" id="UP000008909">
    <property type="component" value="Unassembled WGS sequence"/>
</dbReference>
<evidence type="ECO:0000313" key="2">
    <source>
        <dbReference type="Proteomes" id="UP000008909"/>
    </source>
</evidence>
<name>G7YBF2_CLOSI</name>
<feature type="non-terminal residue" evidence="1">
    <location>
        <position position="162"/>
    </location>
</feature>
<evidence type="ECO:0000313" key="1">
    <source>
        <dbReference type="EMBL" id="GAA50286.1"/>
    </source>
</evidence>
<gene>
    <name evidence="1" type="ORF">CLF_104330</name>
</gene>